<dbReference type="EMBL" id="GECZ01012509">
    <property type="protein sequence ID" value="JAS57260.1"/>
    <property type="molecule type" value="Transcribed_RNA"/>
</dbReference>
<name>A0A1B6G499_9HEMI</name>
<evidence type="ECO:0000256" key="2">
    <source>
        <dbReference type="ARBA" id="ARBA00011814"/>
    </source>
</evidence>
<dbReference type="PANTHER" id="PTHR12901:SF10">
    <property type="entry name" value="COENZYME Q-BINDING PROTEIN COQ10, MITOCHONDRIAL"/>
    <property type="match status" value="1"/>
</dbReference>
<dbReference type="Pfam" id="PF03364">
    <property type="entry name" value="Polyketide_cyc"/>
    <property type="match status" value="1"/>
</dbReference>
<protein>
    <recommendedName>
        <fullName evidence="4">Coenzyme Q-binding protein COQ10 START domain-containing protein</fullName>
    </recommendedName>
</protein>
<dbReference type="SUPFAM" id="SSF55961">
    <property type="entry name" value="Bet v1-like"/>
    <property type="match status" value="1"/>
</dbReference>
<comment type="similarity">
    <text evidence="1">Belongs to the COQ10 family.</text>
</comment>
<dbReference type="GO" id="GO:0005739">
    <property type="term" value="C:mitochondrion"/>
    <property type="evidence" value="ECO:0007669"/>
    <property type="project" value="TreeGrafter"/>
</dbReference>
<evidence type="ECO:0000256" key="1">
    <source>
        <dbReference type="ARBA" id="ARBA00006885"/>
    </source>
</evidence>
<organism evidence="5">
    <name type="scientific">Cuerna arida</name>
    <dbReference type="NCBI Taxonomy" id="1464854"/>
    <lineage>
        <taxon>Eukaryota</taxon>
        <taxon>Metazoa</taxon>
        <taxon>Ecdysozoa</taxon>
        <taxon>Arthropoda</taxon>
        <taxon>Hexapoda</taxon>
        <taxon>Insecta</taxon>
        <taxon>Pterygota</taxon>
        <taxon>Neoptera</taxon>
        <taxon>Paraneoptera</taxon>
        <taxon>Hemiptera</taxon>
        <taxon>Auchenorrhyncha</taxon>
        <taxon>Membracoidea</taxon>
        <taxon>Cicadellidae</taxon>
        <taxon>Cicadellinae</taxon>
        <taxon>Proconiini</taxon>
        <taxon>Cuerna</taxon>
    </lineage>
</organism>
<dbReference type="InterPro" id="IPR005031">
    <property type="entry name" value="COQ10_START"/>
</dbReference>
<dbReference type="PANTHER" id="PTHR12901">
    <property type="entry name" value="SPERM PROTEIN HOMOLOG"/>
    <property type="match status" value="1"/>
</dbReference>
<reference evidence="5" key="1">
    <citation type="submission" date="2015-11" db="EMBL/GenBank/DDBJ databases">
        <title>De novo transcriptome assembly of four potential Pierce s Disease insect vectors from Arizona vineyards.</title>
        <authorList>
            <person name="Tassone E.E."/>
        </authorList>
    </citation>
    <scope>NUCLEOTIDE SEQUENCE</scope>
</reference>
<dbReference type="CDD" id="cd07813">
    <property type="entry name" value="COQ10p_like"/>
    <property type="match status" value="1"/>
</dbReference>
<comment type="subunit">
    <text evidence="2">Interacts with coenzyme Q.</text>
</comment>
<dbReference type="InterPro" id="IPR044996">
    <property type="entry name" value="COQ10-like"/>
</dbReference>
<evidence type="ECO:0000313" key="5">
    <source>
        <dbReference type="EMBL" id="JAS57260.1"/>
    </source>
</evidence>
<dbReference type="InterPro" id="IPR023393">
    <property type="entry name" value="START-like_dom_sf"/>
</dbReference>
<sequence>MSSRKNVLTLSNKAFHCFCRRSTSPKIVSSEQPSDALLSANASPVRRRENKELLPVCRTFFTFPGSQASRQRTFTGRKLVGFTMDEMYSVVSDVENYKNFVPFCKRSDVSTRTRDYLRGELEIGFPPIVESYVSHVILQQPRLVMAECKDGKLFDHLNTTWKFSPGLKNKKRSCVIDFHVDFQFKSLLHSQLAHMFFNEVVRQMESAFFEEARRRYGAASLETIKLKVVT</sequence>
<comment type="function">
    <text evidence="3">Required for the function of coenzyme Q in the respiratory chain. May serve as a chaperone or may be involved in the transport of Q6 from its site of synthesis to the catalytic sites of the respiratory complexes.</text>
</comment>
<accession>A0A1B6G499</accession>
<dbReference type="GO" id="GO:0045333">
    <property type="term" value="P:cellular respiration"/>
    <property type="evidence" value="ECO:0007669"/>
    <property type="project" value="InterPro"/>
</dbReference>
<proteinExistence type="inferred from homology"/>
<gene>
    <name evidence="5" type="ORF">g.20236</name>
</gene>
<feature type="domain" description="Coenzyme Q-binding protein COQ10 START" evidence="4">
    <location>
        <begin position="81"/>
        <end position="209"/>
    </location>
</feature>
<dbReference type="GO" id="GO:0048039">
    <property type="term" value="F:ubiquinone binding"/>
    <property type="evidence" value="ECO:0007669"/>
    <property type="project" value="InterPro"/>
</dbReference>
<dbReference type="Gene3D" id="3.30.530.20">
    <property type="match status" value="1"/>
</dbReference>
<dbReference type="AlphaFoldDB" id="A0A1B6G499"/>
<evidence type="ECO:0000259" key="4">
    <source>
        <dbReference type="Pfam" id="PF03364"/>
    </source>
</evidence>
<evidence type="ECO:0000256" key="3">
    <source>
        <dbReference type="ARBA" id="ARBA00024947"/>
    </source>
</evidence>